<dbReference type="Proteomes" id="UP001162135">
    <property type="component" value="Unassembled WGS sequence"/>
</dbReference>
<evidence type="ECO:0008006" key="5">
    <source>
        <dbReference type="Google" id="ProtNLM"/>
    </source>
</evidence>
<evidence type="ECO:0000256" key="1">
    <source>
        <dbReference type="SAM" id="MobiDB-lite"/>
    </source>
</evidence>
<feature type="signal peptide" evidence="2">
    <location>
        <begin position="1"/>
        <end position="27"/>
    </location>
</feature>
<keyword evidence="4" id="KW-1185">Reference proteome</keyword>
<reference evidence="3" key="1">
    <citation type="journal article" date="2015" name="Antonie Van Leeuwenhoek">
        <title>Comparative 16S rRNA signatures and multilocus sequence analysis for the genus Salinicola and description of Salinicola acroporae sp. nov., isolated from coral Acropora digitifera.</title>
        <authorList>
            <person name="Lepcha R.T."/>
            <person name="Poddar A."/>
            <person name="Schumann P."/>
            <person name="Das S.K."/>
        </authorList>
    </citation>
    <scope>NUCLEOTIDE SEQUENCE</scope>
    <source>
        <strain evidence="3">S4-41</strain>
    </source>
</reference>
<organism evidence="3 4">
    <name type="scientific">Salinicola acroporae</name>
    <dbReference type="NCBI Taxonomy" id="1541440"/>
    <lineage>
        <taxon>Bacteria</taxon>
        <taxon>Pseudomonadati</taxon>
        <taxon>Pseudomonadota</taxon>
        <taxon>Gammaproteobacteria</taxon>
        <taxon>Oceanospirillales</taxon>
        <taxon>Halomonadaceae</taxon>
        <taxon>Salinicola</taxon>
    </lineage>
</organism>
<sequence length="180" mass="19872">MPKSIHKWQRGLLAVGLLGGICGPLHADALARDAESMASAGCPGWLPDATRCFSGQDAHGAYYWIAIPDGWNHKLVLHSHGGPRPNAPRPDDPLDIDLRQYDVMLREGYAWAGSSYRRGGYGVRMAAEDTDYLRQLFVERFGRPDRIYLHGQSWGATSPPRPWNSTGLTRRAGTVTTGRC</sequence>
<evidence type="ECO:0000256" key="2">
    <source>
        <dbReference type="SAM" id="SignalP"/>
    </source>
</evidence>
<feature type="compositionally biased region" description="Polar residues" evidence="1">
    <location>
        <begin position="163"/>
        <end position="180"/>
    </location>
</feature>
<dbReference type="InterPro" id="IPR029058">
    <property type="entry name" value="AB_hydrolase_fold"/>
</dbReference>
<keyword evidence="2" id="KW-0732">Signal</keyword>
<name>A0ABT6I7J1_9GAMM</name>
<dbReference type="RefSeq" id="WP_280338039.1">
    <property type="nucleotide sequence ID" value="NZ_PGFS01000001.1"/>
</dbReference>
<evidence type="ECO:0000313" key="3">
    <source>
        <dbReference type="EMBL" id="MDH4573458.1"/>
    </source>
</evidence>
<dbReference type="SUPFAM" id="SSF53474">
    <property type="entry name" value="alpha/beta-Hydrolases"/>
    <property type="match status" value="1"/>
</dbReference>
<proteinExistence type="predicted"/>
<reference evidence="3" key="2">
    <citation type="submission" date="2017-11" db="EMBL/GenBank/DDBJ databases">
        <authorList>
            <person name="Das S.K."/>
        </authorList>
    </citation>
    <scope>NUCLEOTIDE SEQUENCE</scope>
    <source>
        <strain evidence="3">S4-41</strain>
    </source>
</reference>
<feature type="chain" id="PRO_5045448016" description="Peptidase S9 prolyl oligopeptidase catalytic domain-containing protein" evidence="2">
    <location>
        <begin position="28"/>
        <end position="180"/>
    </location>
</feature>
<dbReference type="EMBL" id="PGFS01000001">
    <property type="protein sequence ID" value="MDH4573458.1"/>
    <property type="molecule type" value="Genomic_DNA"/>
</dbReference>
<feature type="region of interest" description="Disordered" evidence="1">
    <location>
        <begin position="156"/>
        <end position="180"/>
    </location>
</feature>
<dbReference type="Gene3D" id="3.40.50.1820">
    <property type="entry name" value="alpha/beta hydrolase"/>
    <property type="match status" value="1"/>
</dbReference>
<accession>A0ABT6I7J1</accession>
<gene>
    <name evidence="3" type="ORF">CUR86_14105</name>
</gene>
<protein>
    <recommendedName>
        <fullName evidence="5">Peptidase S9 prolyl oligopeptidase catalytic domain-containing protein</fullName>
    </recommendedName>
</protein>
<comment type="caution">
    <text evidence="3">The sequence shown here is derived from an EMBL/GenBank/DDBJ whole genome shotgun (WGS) entry which is preliminary data.</text>
</comment>
<evidence type="ECO:0000313" key="4">
    <source>
        <dbReference type="Proteomes" id="UP001162135"/>
    </source>
</evidence>